<feature type="domain" description="GTP cyclohydrolase II" evidence="9">
    <location>
        <begin position="94"/>
        <end position="127"/>
    </location>
</feature>
<keyword evidence="4" id="KW-0686">Riboflavin biosynthesis</keyword>
<comment type="catalytic activity">
    <reaction evidence="8">
        <text>GTP + 4 H2O = 2,5-diamino-6-hydroxy-4-(5-phosphoribosylamino)-pyrimidine + formate + 2 phosphate + 3 H(+)</text>
        <dbReference type="Rhea" id="RHEA:23704"/>
        <dbReference type="ChEBI" id="CHEBI:15377"/>
        <dbReference type="ChEBI" id="CHEBI:15378"/>
        <dbReference type="ChEBI" id="CHEBI:15740"/>
        <dbReference type="ChEBI" id="CHEBI:37565"/>
        <dbReference type="ChEBI" id="CHEBI:43474"/>
        <dbReference type="ChEBI" id="CHEBI:58614"/>
        <dbReference type="EC" id="3.5.4.25"/>
    </reaction>
</comment>
<evidence type="ECO:0000256" key="7">
    <source>
        <dbReference type="ARBA" id="ARBA00023134"/>
    </source>
</evidence>
<dbReference type="EMBL" id="BEXD01000282">
    <property type="protein sequence ID" value="GBB86064.1"/>
    <property type="molecule type" value="Genomic_DNA"/>
</dbReference>
<reference evidence="10 11" key="1">
    <citation type="submission" date="2017-11" db="EMBL/GenBank/DDBJ databases">
        <title>The genome of Rhizophagus clarus HR1 reveals common genetic basis of auxotrophy among arbuscular mycorrhizal fungi.</title>
        <authorList>
            <person name="Kobayashi Y."/>
        </authorList>
    </citation>
    <scope>NUCLEOTIDE SEQUENCE [LARGE SCALE GENOMIC DNA]</scope>
    <source>
        <strain evidence="10 11">HR1</strain>
    </source>
</reference>
<keyword evidence="11" id="KW-1185">Reference proteome</keyword>
<dbReference type="Gene3D" id="3.40.50.10990">
    <property type="entry name" value="GTP cyclohydrolase II"/>
    <property type="match status" value="1"/>
</dbReference>
<evidence type="ECO:0000313" key="11">
    <source>
        <dbReference type="Proteomes" id="UP000247702"/>
    </source>
</evidence>
<evidence type="ECO:0000256" key="6">
    <source>
        <dbReference type="ARBA" id="ARBA00022801"/>
    </source>
</evidence>
<gene>
    <name evidence="10" type="ORF">RclHR1_12510003</name>
</gene>
<feature type="domain" description="GTP cyclohydrolase II" evidence="9">
    <location>
        <begin position="177"/>
        <end position="305"/>
    </location>
</feature>
<protein>
    <recommendedName>
        <fullName evidence="3">GTP cyclohydrolase II</fullName>
        <ecNumber evidence="3">3.5.4.25</ecNumber>
    </recommendedName>
</protein>
<evidence type="ECO:0000256" key="1">
    <source>
        <dbReference type="ARBA" id="ARBA00005104"/>
    </source>
</evidence>
<keyword evidence="6" id="KW-0378">Hydrolase</keyword>
<evidence type="ECO:0000256" key="4">
    <source>
        <dbReference type="ARBA" id="ARBA00022619"/>
    </source>
</evidence>
<evidence type="ECO:0000259" key="9">
    <source>
        <dbReference type="Pfam" id="PF00925"/>
    </source>
</evidence>
<evidence type="ECO:0000256" key="5">
    <source>
        <dbReference type="ARBA" id="ARBA00022741"/>
    </source>
</evidence>
<dbReference type="STRING" id="94130.A0A2Z6QMD8"/>
<dbReference type="PANTHER" id="PTHR21327:SF29">
    <property type="entry name" value="GTP CYCLOHYDROLASE-2"/>
    <property type="match status" value="1"/>
</dbReference>
<proteinExistence type="inferred from homology"/>
<dbReference type="GO" id="GO:0003935">
    <property type="term" value="F:GTP cyclohydrolase II activity"/>
    <property type="evidence" value="ECO:0007669"/>
    <property type="project" value="UniProtKB-EC"/>
</dbReference>
<dbReference type="GO" id="GO:0005525">
    <property type="term" value="F:GTP binding"/>
    <property type="evidence" value="ECO:0007669"/>
    <property type="project" value="UniProtKB-KW"/>
</dbReference>
<keyword evidence="5" id="KW-0547">Nucleotide-binding</keyword>
<organism evidence="10 11">
    <name type="scientific">Rhizophagus clarus</name>
    <dbReference type="NCBI Taxonomy" id="94130"/>
    <lineage>
        <taxon>Eukaryota</taxon>
        <taxon>Fungi</taxon>
        <taxon>Fungi incertae sedis</taxon>
        <taxon>Mucoromycota</taxon>
        <taxon>Glomeromycotina</taxon>
        <taxon>Glomeromycetes</taxon>
        <taxon>Glomerales</taxon>
        <taxon>Glomeraceae</taxon>
        <taxon>Rhizophagus</taxon>
    </lineage>
</organism>
<evidence type="ECO:0000256" key="8">
    <source>
        <dbReference type="ARBA" id="ARBA00049295"/>
    </source>
</evidence>
<name>A0A2Z6QMD8_9GLOM</name>
<dbReference type="SUPFAM" id="SSF142695">
    <property type="entry name" value="RibA-like"/>
    <property type="match status" value="1"/>
</dbReference>
<sequence length="351" mass="39532">MGFHNTEEAIFTQPLDVSTYNTSLKTETSTTITIPIANVTSTKCSTSSKKNFTNGLTNNHILRHSFRTSDAIKTLSTTPSTFFKNNNSVKVECQVRARIPTSSGEFFLHLYRNNRDNKEHLAIVYGDNIRSNSLDASRPGENEMDRIIRGAYKGRLKPGQIKSDINDDDDSNISSIQLPPPLVRIHSECFTGETVHSARCDCGEQLDEAMRLMQLEGHGVVIYLRQEGRGIGLADKLRAYNLQDLGHDTVTANLFLKHPPDLRNYDVATKILEDLNLSTIRLLTNNPDKIEQIEEAGIKVIERVPMVPIAWQSNHNSNRIGKEVDQYLKVKVERMGHLLNIPETLLHIDNI</sequence>
<dbReference type="InterPro" id="IPR000926">
    <property type="entry name" value="RibA"/>
</dbReference>
<comment type="similarity">
    <text evidence="2">Belongs to the GTP cyclohydrolase II family.</text>
</comment>
<dbReference type="InterPro" id="IPR036144">
    <property type="entry name" value="RibA-like_sf"/>
</dbReference>
<dbReference type="Pfam" id="PF00925">
    <property type="entry name" value="GTP_cyclohydro2"/>
    <property type="match status" value="2"/>
</dbReference>
<evidence type="ECO:0000256" key="2">
    <source>
        <dbReference type="ARBA" id="ARBA00008131"/>
    </source>
</evidence>
<dbReference type="CDD" id="cd00641">
    <property type="entry name" value="GTP_cyclohydro2"/>
    <property type="match status" value="1"/>
</dbReference>
<accession>A0A2Z6QMD8</accession>
<dbReference type="AlphaFoldDB" id="A0A2Z6QMD8"/>
<dbReference type="GO" id="GO:0009231">
    <property type="term" value="P:riboflavin biosynthetic process"/>
    <property type="evidence" value="ECO:0007669"/>
    <property type="project" value="UniProtKB-KW"/>
</dbReference>
<dbReference type="NCBIfam" id="TIGR00505">
    <property type="entry name" value="ribA"/>
    <property type="match status" value="1"/>
</dbReference>
<dbReference type="InterPro" id="IPR032677">
    <property type="entry name" value="GTP_cyclohydro_II"/>
</dbReference>
<dbReference type="EC" id="3.5.4.25" evidence="3"/>
<dbReference type="Proteomes" id="UP000247702">
    <property type="component" value="Unassembled WGS sequence"/>
</dbReference>
<dbReference type="NCBIfam" id="NF001591">
    <property type="entry name" value="PRK00393.1"/>
    <property type="match status" value="1"/>
</dbReference>
<comment type="caution">
    <text evidence="10">The sequence shown here is derived from an EMBL/GenBank/DDBJ whole genome shotgun (WGS) entry which is preliminary data.</text>
</comment>
<comment type="pathway">
    <text evidence="1">Cofactor biosynthesis; riboflavin biosynthesis.</text>
</comment>
<evidence type="ECO:0000313" key="10">
    <source>
        <dbReference type="EMBL" id="GBB86064.1"/>
    </source>
</evidence>
<dbReference type="PANTHER" id="PTHR21327">
    <property type="entry name" value="GTP CYCLOHYDROLASE II-RELATED"/>
    <property type="match status" value="1"/>
</dbReference>
<evidence type="ECO:0000256" key="3">
    <source>
        <dbReference type="ARBA" id="ARBA00012762"/>
    </source>
</evidence>
<keyword evidence="7" id="KW-0342">GTP-binding</keyword>